<dbReference type="AlphaFoldDB" id="A0AAD4VG67"/>
<name>A0AAD4VG67_PRUDU</name>
<dbReference type="EMBL" id="JAJFAZ020000006">
    <property type="protein sequence ID" value="KAI5324485.1"/>
    <property type="molecule type" value="Genomic_DNA"/>
</dbReference>
<dbReference type="Proteomes" id="UP001054821">
    <property type="component" value="Chromosome 6"/>
</dbReference>
<protein>
    <submittedName>
        <fullName evidence="1">Uncharacterized protein</fullName>
    </submittedName>
</protein>
<reference evidence="1 2" key="1">
    <citation type="journal article" date="2022" name="G3 (Bethesda)">
        <title>Whole-genome sequence and methylome profiling of the almond [Prunus dulcis (Mill.) D.A. Webb] cultivar 'Nonpareil'.</title>
        <authorList>
            <person name="D'Amico-Willman K.M."/>
            <person name="Ouma W.Z."/>
            <person name="Meulia T."/>
            <person name="Sideli G.M."/>
            <person name="Gradziel T.M."/>
            <person name="Fresnedo-Ramirez J."/>
        </authorList>
    </citation>
    <scope>NUCLEOTIDE SEQUENCE [LARGE SCALE GENOMIC DNA]</scope>
    <source>
        <strain evidence="1">Clone GOH B32 T37-40</strain>
    </source>
</reference>
<evidence type="ECO:0000313" key="2">
    <source>
        <dbReference type="Proteomes" id="UP001054821"/>
    </source>
</evidence>
<sequence>MKTLNPATILHEASLKILQEDKALADMVVDGMVRDNTSEMTADINKDDAYKVDTDVEMESARKVPDAGRMTNAGRENTVGRRNVAERMNVATGRVTTLVRKTVDVWVTGMVVDVRIISYASTPPSPSIVSHYFLSALKIETPNKHNLVLYVIDGMKKLVEFVPPKAPYMVLQHFCNHELYHDSQTSCCYIYACNLKSEVSSPWVITSCVNSYEFLL</sequence>
<accession>A0AAD4VG67</accession>
<organism evidence="1 2">
    <name type="scientific">Prunus dulcis</name>
    <name type="common">Almond</name>
    <name type="synonym">Amygdalus dulcis</name>
    <dbReference type="NCBI Taxonomy" id="3755"/>
    <lineage>
        <taxon>Eukaryota</taxon>
        <taxon>Viridiplantae</taxon>
        <taxon>Streptophyta</taxon>
        <taxon>Embryophyta</taxon>
        <taxon>Tracheophyta</taxon>
        <taxon>Spermatophyta</taxon>
        <taxon>Magnoliopsida</taxon>
        <taxon>eudicotyledons</taxon>
        <taxon>Gunneridae</taxon>
        <taxon>Pentapetalae</taxon>
        <taxon>rosids</taxon>
        <taxon>fabids</taxon>
        <taxon>Rosales</taxon>
        <taxon>Rosaceae</taxon>
        <taxon>Amygdaloideae</taxon>
        <taxon>Amygdaleae</taxon>
        <taxon>Prunus</taxon>
    </lineage>
</organism>
<keyword evidence="2" id="KW-1185">Reference proteome</keyword>
<comment type="caution">
    <text evidence="1">The sequence shown here is derived from an EMBL/GenBank/DDBJ whole genome shotgun (WGS) entry which is preliminary data.</text>
</comment>
<proteinExistence type="predicted"/>
<gene>
    <name evidence="1" type="ORF">L3X38_033558</name>
</gene>
<evidence type="ECO:0000313" key="1">
    <source>
        <dbReference type="EMBL" id="KAI5324485.1"/>
    </source>
</evidence>